<dbReference type="AlphaFoldDB" id="A0A835QFG4"/>
<name>A0A835QFG4_VANPL</name>
<sequence length="93" mass="10735">MAMEEQNTSTDESDACESEGQDSASIGPRETKLEHVLDDLESFDWPVLQFQRKLVQHQRRSPRLQKVSSIRNHRERKIDLGECGMTMAMECLL</sequence>
<feature type="compositionally biased region" description="Polar residues" evidence="1">
    <location>
        <begin position="1"/>
        <end position="10"/>
    </location>
</feature>
<evidence type="ECO:0000313" key="2">
    <source>
        <dbReference type="EMBL" id="KAG0467793.1"/>
    </source>
</evidence>
<evidence type="ECO:0000256" key="1">
    <source>
        <dbReference type="SAM" id="MobiDB-lite"/>
    </source>
</evidence>
<comment type="caution">
    <text evidence="2">The sequence shown here is derived from an EMBL/GenBank/DDBJ whole genome shotgun (WGS) entry which is preliminary data.</text>
</comment>
<organism evidence="2 3">
    <name type="scientific">Vanilla planifolia</name>
    <name type="common">Vanilla</name>
    <dbReference type="NCBI Taxonomy" id="51239"/>
    <lineage>
        <taxon>Eukaryota</taxon>
        <taxon>Viridiplantae</taxon>
        <taxon>Streptophyta</taxon>
        <taxon>Embryophyta</taxon>
        <taxon>Tracheophyta</taxon>
        <taxon>Spermatophyta</taxon>
        <taxon>Magnoliopsida</taxon>
        <taxon>Liliopsida</taxon>
        <taxon>Asparagales</taxon>
        <taxon>Orchidaceae</taxon>
        <taxon>Vanilloideae</taxon>
        <taxon>Vanilleae</taxon>
        <taxon>Vanilla</taxon>
    </lineage>
</organism>
<accession>A0A835QFG4</accession>
<protein>
    <submittedName>
        <fullName evidence="2">Uncharacterized protein</fullName>
    </submittedName>
</protein>
<proteinExistence type="predicted"/>
<evidence type="ECO:0000313" key="3">
    <source>
        <dbReference type="Proteomes" id="UP000639772"/>
    </source>
</evidence>
<dbReference type="EMBL" id="JADCNM010000009">
    <property type="protein sequence ID" value="KAG0467793.1"/>
    <property type="molecule type" value="Genomic_DNA"/>
</dbReference>
<feature type="compositionally biased region" description="Acidic residues" evidence="1">
    <location>
        <begin position="11"/>
        <end position="20"/>
    </location>
</feature>
<gene>
    <name evidence="2" type="ORF">HPP92_017121</name>
</gene>
<reference evidence="2 3" key="1">
    <citation type="journal article" date="2020" name="Nat. Food">
        <title>A phased Vanilla planifolia genome enables genetic improvement of flavour and production.</title>
        <authorList>
            <person name="Hasing T."/>
            <person name="Tang H."/>
            <person name="Brym M."/>
            <person name="Khazi F."/>
            <person name="Huang T."/>
            <person name="Chambers A.H."/>
        </authorList>
    </citation>
    <scope>NUCLEOTIDE SEQUENCE [LARGE SCALE GENOMIC DNA]</scope>
    <source>
        <tissue evidence="2">Leaf</tissue>
    </source>
</reference>
<dbReference type="Proteomes" id="UP000639772">
    <property type="component" value="Chromosome 9"/>
</dbReference>
<feature type="region of interest" description="Disordered" evidence="1">
    <location>
        <begin position="1"/>
        <end position="31"/>
    </location>
</feature>